<evidence type="ECO:0000313" key="2">
    <source>
        <dbReference type="EMBL" id="ELS53750.1"/>
    </source>
</evidence>
<organism evidence="2 3">
    <name type="scientific">Streptomyces viridochromogenes Tue57</name>
    <dbReference type="NCBI Taxonomy" id="1160705"/>
    <lineage>
        <taxon>Bacteria</taxon>
        <taxon>Bacillati</taxon>
        <taxon>Actinomycetota</taxon>
        <taxon>Actinomycetes</taxon>
        <taxon>Kitasatosporales</taxon>
        <taxon>Streptomycetaceae</taxon>
        <taxon>Streptomyces</taxon>
    </lineage>
</organism>
<keyword evidence="2" id="KW-0808">Transferase</keyword>
<dbReference type="EMBL" id="AMLP01000159">
    <property type="protein sequence ID" value="ELS53750.1"/>
    <property type="molecule type" value="Genomic_DNA"/>
</dbReference>
<reference evidence="2 3" key="1">
    <citation type="journal article" date="2013" name="Genome Announc.">
        <title>Draft Genome Sequence of Streptomyces viridochromogenes Strain Tu57, Producer of Avilamycin.</title>
        <authorList>
            <person name="Gruning B.A."/>
            <person name="Erxleben A."/>
            <person name="Hahnlein A."/>
            <person name="Gunther S."/>
        </authorList>
    </citation>
    <scope>NUCLEOTIDE SEQUENCE [LARGE SCALE GENOMIC DNA]</scope>
    <source>
        <strain evidence="2 3">Tue57</strain>
    </source>
</reference>
<accession>L8PBH5</accession>
<dbReference type="AlphaFoldDB" id="L8PBH5"/>
<gene>
    <name evidence="2" type="ORF">STVIR_5332</name>
</gene>
<dbReference type="PATRIC" id="fig|1160705.3.peg.5275"/>
<comment type="caution">
    <text evidence="2">The sequence shown here is derived from an EMBL/GenBank/DDBJ whole genome shotgun (WGS) entry which is preliminary data.</text>
</comment>
<proteinExistence type="predicted"/>
<dbReference type="AntiFam" id="ANF00226">
    <property type="entry name" value="Shadow ORF (opposite pknB)"/>
</dbReference>
<dbReference type="Proteomes" id="UP000011205">
    <property type="component" value="Unassembled WGS sequence"/>
</dbReference>
<evidence type="ECO:0000313" key="3">
    <source>
        <dbReference type="Proteomes" id="UP000011205"/>
    </source>
</evidence>
<dbReference type="GO" id="GO:0004674">
    <property type="term" value="F:protein serine/threonine kinase activity"/>
    <property type="evidence" value="ECO:0007669"/>
    <property type="project" value="UniProtKB-KW"/>
</dbReference>
<protein>
    <submittedName>
        <fullName evidence="2">Putative Serine/threonine protein kinase</fullName>
    </submittedName>
</protein>
<sequence length="246" mass="25043">MLVQDLQGGAAAERRTAGDQLVEEDSGAVDVDGGRLRAALGGLGRDVRGGADELVGAGQARGVGEAGDAEVGQHRVHPAAVLLQQDVGGLQVAVDDAVGVAGGEGVGDLGGQQGGGDRGEGAVLAQVAVQVGTFDEVHDQGEQIALDDQVADPDDVRVGQAQQDGALPQEPHDDVRVACELLLEDLDRDRLTGLPRHGRLGARGLSLAGSPDGPRGAATERLLEEVLAAYRPHVALPAACLRSDPL</sequence>
<feature type="region of interest" description="Disordered" evidence="1">
    <location>
        <begin position="1"/>
        <end position="26"/>
    </location>
</feature>
<evidence type="ECO:0000256" key="1">
    <source>
        <dbReference type="SAM" id="MobiDB-lite"/>
    </source>
</evidence>
<name>L8PBH5_STRVR</name>
<feature type="region of interest" description="Disordered" evidence="1">
    <location>
        <begin position="193"/>
        <end position="216"/>
    </location>
</feature>
<keyword evidence="2" id="KW-0418">Kinase</keyword>
<keyword evidence="2" id="KW-0723">Serine/threonine-protein kinase</keyword>